<gene>
    <name evidence="6" type="ORF">V6E02_01860</name>
</gene>
<dbReference type="PANTHER" id="PTHR45566">
    <property type="entry name" value="HTH-TYPE TRANSCRIPTIONAL REGULATOR YHJB-RELATED"/>
    <property type="match status" value="1"/>
</dbReference>
<dbReference type="InterPro" id="IPR011006">
    <property type="entry name" value="CheY-like_superfamily"/>
</dbReference>
<evidence type="ECO:0000313" key="7">
    <source>
        <dbReference type="Proteomes" id="UP001482231"/>
    </source>
</evidence>
<dbReference type="CDD" id="cd17535">
    <property type="entry name" value="REC_NarL-like"/>
    <property type="match status" value="1"/>
</dbReference>
<dbReference type="InterPro" id="IPR000792">
    <property type="entry name" value="Tscrpt_reg_LuxR_C"/>
</dbReference>
<evidence type="ECO:0000256" key="1">
    <source>
        <dbReference type="ARBA" id="ARBA00022553"/>
    </source>
</evidence>
<evidence type="ECO:0000259" key="5">
    <source>
        <dbReference type="PROSITE" id="PS50110"/>
    </source>
</evidence>
<dbReference type="Proteomes" id="UP001482231">
    <property type="component" value="Unassembled WGS sequence"/>
</dbReference>
<dbReference type="PROSITE" id="PS50043">
    <property type="entry name" value="HTH_LUXR_2"/>
    <property type="match status" value="1"/>
</dbReference>
<sequence length="222" mass="23853">MRILLADDHSLFREGLLHVLKELGTEPDVVQAADYPGALEVAERNPDLDLALLDLNMPGLDGLTGVRTFRGRFPLIPVIVLSASESPEDVRQALEAGVLGYIPKSSTAQVMLSAIKLVLAGGVYLPTLLLAHEGVTQASPPPRQTSVTGRRGTRGLTERQLQVLALLAEGKPNKVIARTLDITEGTVKIHLAAIFQTLGVRNRTEAVIAAQEMDLAPYRLTG</sequence>
<dbReference type="InterPro" id="IPR016032">
    <property type="entry name" value="Sig_transdc_resp-reg_C-effctor"/>
</dbReference>
<dbReference type="Gene3D" id="3.40.50.2300">
    <property type="match status" value="1"/>
</dbReference>
<dbReference type="SMART" id="SM00448">
    <property type="entry name" value="REC"/>
    <property type="match status" value="1"/>
</dbReference>
<keyword evidence="1 3" id="KW-0597">Phosphoprotein</keyword>
<comment type="caution">
    <text evidence="6">The sequence shown here is derived from an EMBL/GenBank/DDBJ whole genome shotgun (WGS) entry which is preliminary data.</text>
</comment>
<evidence type="ECO:0000256" key="2">
    <source>
        <dbReference type="ARBA" id="ARBA00023125"/>
    </source>
</evidence>
<name>A0ABV0ED82_9BURK</name>
<dbReference type="Pfam" id="PF00072">
    <property type="entry name" value="Response_reg"/>
    <property type="match status" value="1"/>
</dbReference>
<accession>A0ABV0ED82</accession>
<dbReference type="SUPFAM" id="SSF46894">
    <property type="entry name" value="C-terminal effector domain of the bipartite response regulators"/>
    <property type="match status" value="1"/>
</dbReference>
<feature type="domain" description="Response regulatory" evidence="5">
    <location>
        <begin position="2"/>
        <end position="119"/>
    </location>
</feature>
<dbReference type="EMBL" id="JBAJEX010000001">
    <property type="protein sequence ID" value="MEO1765965.1"/>
    <property type="molecule type" value="Genomic_DNA"/>
</dbReference>
<reference evidence="6 7" key="1">
    <citation type="submission" date="2024-02" db="EMBL/GenBank/DDBJ databases">
        <title>New thermophilic sulfur-oxidizing bacteria from a hot springs of the Uzon caldera (Kamchatka, Russia).</title>
        <authorList>
            <person name="Dukat A.M."/>
            <person name="Elcheninov A.G."/>
            <person name="Frolov E.N."/>
        </authorList>
    </citation>
    <scope>NUCLEOTIDE SEQUENCE [LARGE SCALE GENOMIC DNA]</scope>
    <source>
        <strain evidence="6 7">AK1</strain>
    </source>
</reference>
<dbReference type="PANTHER" id="PTHR45566:SF1">
    <property type="entry name" value="HTH-TYPE TRANSCRIPTIONAL REGULATOR YHJB-RELATED"/>
    <property type="match status" value="1"/>
</dbReference>
<feature type="modified residue" description="4-aspartylphosphate" evidence="3">
    <location>
        <position position="54"/>
    </location>
</feature>
<proteinExistence type="predicted"/>
<dbReference type="RefSeq" id="WP_347306575.1">
    <property type="nucleotide sequence ID" value="NZ_JBAJEX010000001.1"/>
</dbReference>
<dbReference type="SMART" id="SM00421">
    <property type="entry name" value="HTH_LUXR"/>
    <property type="match status" value="1"/>
</dbReference>
<keyword evidence="7" id="KW-1185">Reference proteome</keyword>
<evidence type="ECO:0000256" key="3">
    <source>
        <dbReference type="PROSITE-ProRule" id="PRU00169"/>
    </source>
</evidence>
<dbReference type="PROSITE" id="PS50110">
    <property type="entry name" value="RESPONSE_REGULATORY"/>
    <property type="match status" value="1"/>
</dbReference>
<dbReference type="Pfam" id="PF00196">
    <property type="entry name" value="GerE"/>
    <property type="match status" value="1"/>
</dbReference>
<feature type="domain" description="HTH luxR-type" evidence="4">
    <location>
        <begin position="149"/>
        <end position="214"/>
    </location>
</feature>
<evidence type="ECO:0000313" key="6">
    <source>
        <dbReference type="EMBL" id="MEO1765965.1"/>
    </source>
</evidence>
<dbReference type="SUPFAM" id="SSF52172">
    <property type="entry name" value="CheY-like"/>
    <property type="match status" value="1"/>
</dbReference>
<protein>
    <submittedName>
        <fullName evidence="6">Response regulator transcription factor</fullName>
    </submittedName>
</protein>
<dbReference type="InterPro" id="IPR058245">
    <property type="entry name" value="NreC/VraR/RcsB-like_REC"/>
</dbReference>
<dbReference type="InterPro" id="IPR001789">
    <property type="entry name" value="Sig_transdc_resp-reg_receiver"/>
</dbReference>
<dbReference type="InterPro" id="IPR051015">
    <property type="entry name" value="EvgA-like"/>
</dbReference>
<organism evidence="6 7">
    <name type="scientific">Thiobacter aerophilum</name>
    <dbReference type="NCBI Taxonomy" id="3121275"/>
    <lineage>
        <taxon>Bacteria</taxon>
        <taxon>Pseudomonadati</taxon>
        <taxon>Pseudomonadota</taxon>
        <taxon>Betaproteobacteria</taxon>
        <taxon>Burkholderiales</taxon>
        <taxon>Thiobacteraceae</taxon>
        <taxon>Thiobacter</taxon>
    </lineage>
</organism>
<evidence type="ECO:0000259" key="4">
    <source>
        <dbReference type="PROSITE" id="PS50043"/>
    </source>
</evidence>
<keyword evidence="2" id="KW-0238">DNA-binding</keyword>
<dbReference type="CDD" id="cd06170">
    <property type="entry name" value="LuxR_C_like"/>
    <property type="match status" value="1"/>
</dbReference>
<dbReference type="PRINTS" id="PR00038">
    <property type="entry name" value="HTHLUXR"/>
</dbReference>